<accession>A0A5S9SNQ8</accession>
<dbReference type="ExpressionAtlas" id="A0A5S9SNQ8">
    <property type="expression patterns" value="baseline and differential"/>
</dbReference>
<evidence type="ECO:0000313" key="2">
    <source>
        <dbReference type="Proteomes" id="UP000434276"/>
    </source>
</evidence>
<evidence type="ECO:0000313" key="1">
    <source>
        <dbReference type="EMBL" id="CAA0166389.1"/>
    </source>
</evidence>
<dbReference type="EMBL" id="CACSHJ010000087">
    <property type="protein sequence ID" value="CAA0166389.1"/>
    <property type="molecule type" value="Genomic_DNA"/>
</dbReference>
<name>A0A5S9SNQ8_ARATH</name>
<dbReference type="AlphaFoldDB" id="A0A5S9SNQ8"/>
<protein>
    <submittedName>
        <fullName evidence="1">Uncharacterized protein</fullName>
    </submittedName>
</protein>
<reference evidence="1 2" key="1">
    <citation type="submission" date="2019-12" db="EMBL/GenBank/DDBJ databases">
        <authorList>
            <person name="Jiao W.-B."/>
            <person name="Schneeberger K."/>
        </authorList>
    </citation>
    <scope>NUCLEOTIDE SEQUENCE [LARGE SCALE GENOMIC DNA]</scope>
    <source>
        <strain evidence="2">cv. C24</strain>
    </source>
</reference>
<sequence>MEEFSSSEIIYDDVIQRLFCDDVTQRLFWMMSYKGYFGICFEYREQRTTVKIREITERRRLGEVSDQEKSPRYIKFQYDFRLDLQNDRKTNRTLNPVT</sequence>
<dbReference type="Proteomes" id="UP000434276">
    <property type="component" value="Unassembled WGS sequence"/>
</dbReference>
<proteinExistence type="predicted"/>
<organism evidence="1 2">
    <name type="scientific">Arabidopsis thaliana</name>
    <name type="common">Mouse-ear cress</name>
    <dbReference type="NCBI Taxonomy" id="3702"/>
    <lineage>
        <taxon>Eukaryota</taxon>
        <taxon>Viridiplantae</taxon>
        <taxon>Streptophyta</taxon>
        <taxon>Embryophyta</taxon>
        <taxon>Tracheophyta</taxon>
        <taxon>Spermatophyta</taxon>
        <taxon>Magnoliopsida</taxon>
        <taxon>eudicotyledons</taxon>
        <taxon>Gunneridae</taxon>
        <taxon>Pentapetalae</taxon>
        <taxon>rosids</taxon>
        <taxon>malvids</taxon>
        <taxon>Brassicales</taxon>
        <taxon>Brassicaceae</taxon>
        <taxon>Camelineae</taxon>
        <taxon>Arabidopsis</taxon>
    </lineage>
</organism>
<gene>
    <name evidence="1" type="ORF">C24_LOCUS464</name>
</gene>